<proteinExistence type="predicted"/>
<feature type="transmembrane region" description="Helical" evidence="1">
    <location>
        <begin position="32"/>
        <end position="51"/>
    </location>
</feature>
<sequence>MDGFWIGIIFVVVAIVSIFFKKNNQSKMNNRLFTFIGLLAFIIGIIGYVFLNWRF</sequence>
<protein>
    <submittedName>
        <fullName evidence="2">Uncharacterized protein</fullName>
    </submittedName>
</protein>
<name>A0ABW4LSC1_9BACI</name>
<dbReference type="RefSeq" id="WP_377929178.1">
    <property type="nucleotide sequence ID" value="NZ_JBHUEM010000028.1"/>
</dbReference>
<gene>
    <name evidence="2" type="ORF">ACFSCX_15585</name>
</gene>
<organism evidence="2 3">
    <name type="scientific">Bacillus salitolerans</name>
    <dbReference type="NCBI Taxonomy" id="1437434"/>
    <lineage>
        <taxon>Bacteria</taxon>
        <taxon>Bacillati</taxon>
        <taxon>Bacillota</taxon>
        <taxon>Bacilli</taxon>
        <taxon>Bacillales</taxon>
        <taxon>Bacillaceae</taxon>
        <taxon>Bacillus</taxon>
    </lineage>
</organism>
<evidence type="ECO:0000313" key="3">
    <source>
        <dbReference type="Proteomes" id="UP001597214"/>
    </source>
</evidence>
<keyword evidence="1" id="KW-1133">Transmembrane helix</keyword>
<keyword evidence="3" id="KW-1185">Reference proteome</keyword>
<evidence type="ECO:0000313" key="2">
    <source>
        <dbReference type="EMBL" id="MFD1737958.1"/>
    </source>
</evidence>
<dbReference type="EMBL" id="JBHUEM010000028">
    <property type="protein sequence ID" value="MFD1737958.1"/>
    <property type="molecule type" value="Genomic_DNA"/>
</dbReference>
<comment type="caution">
    <text evidence="2">The sequence shown here is derived from an EMBL/GenBank/DDBJ whole genome shotgun (WGS) entry which is preliminary data.</text>
</comment>
<keyword evidence="1" id="KW-0472">Membrane</keyword>
<reference evidence="3" key="1">
    <citation type="journal article" date="2019" name="Int. J. Syst. Evol. Microbiol.">
        <title>The Global Catalogue of Microorganisms (GCM) 10K type strain sequencing project: providing services to taxonomists for standard genome sequencing and annotation.</title>
        <authorList>
            <consortium name="The Broad Institute Genomics Platform"/>
            <consortium name="The Broad Institute Genome Sequencing Center for Infectious Disease"/>
            <person name="Wu L."/>
            <person name="Ma J."/>
        </authorList>
    </citation>
    <scope>NUCLEOTIDE SEQUENCE [LARGE SCALE GENOMIC DNA]</scope>
    <source>
        <strain evidence="3">CCUG 49339</strain>
    </source>
</reference>
<evidence type="ECO:0000256" key="1">
    <source>
        <dbReference type="SAM" id="Phobius"/>
    </source>
</evidence>
<keyword evidence="1" id="KW-0812">Transmembrane</keyword>
<feature type="transmembrane region" description="Helical" evidence="1">
    <location>
        <begin position="5"/>
        <end position="20"/>
    </location>
</feature>
<accession>A0ABW4LSC1</accession>
<dbReference type="Proteomes" id="UP001597214">
    <property type="component" value="Unassembled WGS sequence"/>
</dbReference>